<dbReference type="EMBL" id="OW240916">
    <property type="protein sequence ID" value="CAH2292643.1"/>
    <property type="molecule type" value="Genomic_DNA"/>
</dbReference>
<dbReference type="GO" id="GO:0003677">
    <property type="term" value="F:DNA binding"/>
    <property type="evidence" value="ECO:0007669"/>
    <property type="project" value="UniProtKB-KW"/>
</dbReference>
<evidence type="ECO:0000313" key="6">
    <source>
        <dbReference type="Proteomes" id="UP001295444"/>
    </source>
</evidence>
<dbReference type="SUPFAM" id="SSF46689">
    <property type="entry name" value="Homeodomain-like"/>
    <property type="match status" value="2"/>
</dbReference>
<dbReference type="Pfam" id="PF04218">
    <property type="entry name" value="CENP-B_N"/>
    <property type="match status" value="1"/>
</dbReference>
<comment type="subcellular location">
    <subcellularLocation>
        <location evidence="1">Nucleus</location>
    </subcellularLocation>
</comment>
<dbReference type="AlphaFoldDB" id="A0AAD1W7T6"/>
<feature type="domain" description="HTH CENPB-type" evidence="4">
    <location>
        <begin position="130"/>
        <end position="201"/>
    </location>
</feature>
<accession>A0AAD1W7T6</accession>
<evidence type="ECO:0000313" key="5">
    <source>
        <dbReference type="EMBL" id="CAH2292643.1"/>
    </source>
</evidence>
<dbReference type="Proteomes" id="UP001295444">
    <property type="component" value="Chromosome 05"/>
</dbReference>
<dbReference type="Gene3D" id="1.10.10.60">
    <property type="entry name" value="Homeodomain-like"/>
    <property type="match status" value="2"/>
</dbReference>
<dbReference type="InterPro" id="IPR006600">
    <property type="entry name" value="HTH_CenpB_DNA-bd_dom"/>
</dbReference>
<evidence type="ECO:0000256" key="2">
    <source>
        <dbReference type="ARBA" id="ARBA00023125"/>
    </source>
</evidence>
<dbReference type="Pfam" id="PF03221">
    <property type="entry name" value="HTH_Tnp_Tc5"/>
    <property type="match status" value="1"/>
</dbReference>
<dbReference type="PANTHER" id="PTHR19303">
    <property type="entry name" value="TRANSPOSON"/>
    <property type="match status" value="1"/>
</dbReference>
<evidence type="ECO:0000259" key="4">
    <source>
        <dbReference type="PROSITE" id="PS51253"/>
    </source>
</evidence>
<keyword evidence="2" id="KW-0238">DNA-binding</keyword>
<sequence>MILCRAFPSGSLFCWKGSFKSSADAQLWIPKGHLHRKPLCLLHCPFKGLDAEIMSKTQTEMNTIARSQTFKKRRDSTLAEKVKILELLQQPKASQSSVARNMGLSQSTISRVMKKRDEILERWKHNENPSRKRNRPFKHAKVDEALLEWLLFAKANKLPISGPILMRRAEAIAQEIGCPQFKASNGWLWRWKERYRLFYRTEVLPAEKKHTDIVQGQGIKMFPDVTQMVTMQLNRVSAKRFDGYPLNRGELVSGERNSAHMHLDQGAESSEGYTQGRCLLAHVAKDYCSDDIFCAVASSFHFRIPRSQGDITEKQKEIVSIWFCCNINGTEKLKLLVTHNLPPKSLGTHSISPVSLKTSANGCLTENLFAEWLLSWDSKLSRQERKVLLAFNANSCVPKIKLRNISLCIFSKDNISSNYLFGQDLIDEFNAFYRQLLIERLEEDANLSRETDLPQLISHMTLVEASYTMNKAWVRVTARTIKNCFQKPGGFKNVCLAKHASIDEDASFSTMPHESRNGHTLGQFPASVGTYRKITIKEESDVEQEGFGCETISENPFSPIQKVTVGFLSGETSTDKLFAEYSGDQSGIDVSHSYPKSLNGNRISAVAIKSEDPGHQIHVHELREACSVIHRYLSAEGQDMSIFCALQNQLQRCLSRQHREKY</sequence>
<name>A0AAD1W7T6_PELCU</name>
<dbReference type="Pfam" id="PF03184">
    <property type="entry name" value="DDE_1"/>
    <property type="match status" value="1"/>
</dbReference>
<evidence type="ECO:0000256" key="1">
    <source>
        <dbReference type="ARBA" id="ARBA00004123"/>
    </source>
</evidence>
<protein>
    <submittedName>
        <fullName evidence="5">Tigger transposable element-derived 3-like</fullName>
    </submittedName>
</protein>
<proteinExistence type="predicted"/>
<evidence type="ECO:0000256" key="3">
    <source>
        <dbReference type="ARBA" id="ARBA00023242"/>
    </source>
</evidence>
<dbReference type="InterPro" id="IPR050863">
    <property type="entry name" value="CenT-Element_Derived"/>
</dbReference>
<dbReference type="InterPro" id="IPR007889">
    <property type="entry name" value="HTH_Psq"/>
</dbReference>
<keyword evidence="3" id="KW-0539">Nucleus</keyword>
<dbReference type="PANTHER" id="PTHR19303:SF36">
    <property type="entry name" value="TIGGER TRANSPOSABLE ELEMENT-DERIVED PROTEIN 3"/>
    <property type="match status" value="1"/>
</dbReference>
<organism evidence="5 6">
    <name type="scientific">Pelobates cultripes</name>
    <name type="common">Western spadefoot toad</name>
    <dbReference type="NCBI Taxonomy" id="61616"/>
    <lineage>
        <taxon>Eukaryota</taxon>
        <taxon>Metazoa</taxon>
        <taxon>Chordata</taxon>
        <taxon>Craniata</taxon>
        <taxon>Vertebrata</taxon>
        <taxon>Euteleostomi</taxon>
        <taxon>Amphibia</taxon>
        <taxon>Batrachia</taxon>
        <taxon>Anura</taxon>
        <taxon>Pelobatoidea</taxon>
        <taxon>Pelobatidae</taxon>
        <taxon>Pelobates</taxon>
    </lineage>
</organism>
<dbReference type="InterPro" id="IPR004875">
    <property type="entry name" value="DDE_SF_endonuclease_dom"/>
</dbReference>
<dbReference type="GO" id="GO:0005634">
    <property type="term" value="C:nucleus"/>
    <property type="evidence" value="ECO:0007669"/>
    <property type="project" value="UniProtKB-SubCell"/>
</dbReference>
<dbReference type="SMART" id="SM00674">
    <property type="entry name" value="CENPB"/>
    <property type="match status" value="1"/>
</dbReference>
<keyword evidence="6" id="KW-1185">Reference proteome</keyword>
<reference evidence="5" key="1">
    <citation type="submission" date="2022-03" db="EMBL/GenBank/DDBJ databases">
        <authorList>
            <person name="Alioto T."/>
            <person name="Alioto T."/>
            <person name="Gomez Garrido J."/>
        </authorList>
    </citation>
    <scope>NUCLEOTIDE SEQUENCE</scope>
</reference>
<gene>
    <name evidence="5" type="ORF">PECUL_23A004833</name>
</gene>
<dbReference type="PROSITE" id="PS51253">
    <property type="entry name" value="HTH_CENPB"/>
    <property type="match status" value="1"/>
</dbReference>
<dbReference type="InterPro" id="IPR009057">
    <property type="entry name" value="Homeodomain-like_sf"/>
</dbReference>